<name>A0A193SL57_9PSED</name>
<gene>
    <name evidence="1" type="ORF">PL963_01180</name>
</gene>
<evidence type="ECO:0000313" key="2">
    <source>
        <dbReference type="Proteomes" id="UP000239025"/>
    </source>
</evidence>
<evidence type="ECO:0000313" key="1">
    <source>
        <dbReference type="EMBL" id="SOS16697.1"/>
    </source>
</evidence>
<accession>A0A193SL57</accession>
<dbReference type="AlphaFoldDB" id="A0A193SL57"/>
<sequence length="105" mass="11508">MNINRTGSPHPSIELERFYSASESSASSSVRELSSAEQTNLQAITDYLKDHVFAAHKLPLSESAVDQDAVHAHNEQIDNIIDTRARRLLDEGETPASIGETFAKA</sequence>
<dbReference type="Proteomes" id="UP000239025">
    <property type="component" value="Chromosome 1"/>
</dbReference>
<protein>
    <recommendedName>
        <fullName evidence="3">Type III effector</fullName>
    </recommendedName>
</protein>
<organism evidence="1 2">
    <name type="scientific">Pseudomonas cerasi</name>
    <dbReference type="NCBI Taxonomy" id="1583341"/>
    <lineage>
        <taxon>Bacteria</taxon>
        <taxon>Pseudomonadati</taxon>
        <taxon>Pseudomonadota</taxon>
        <taxon>Gammaproteobacteria</taxon>
        <taxon>Pseudomonadales</taxon>
        <taxon>Pseudomonadaceae</taxon>
        <taxon>Pseudomonas</taxon>
    </lineage>
</organism>
<keyword evidence="2" id="KW-1185">Reference proteome</keyword>
<evidence type="ECO:0008006" key="3">
    <source>
        <dbReference type="Google" id="ProtNLM"/>
    </source>
</evidence>
<proteinExistence type="predicted"/>
<dbReference type="EMBL" id="LT963395">
    <property type="protein sequence ID" value="SOS16697.1"/>
    <property type="molecule type" value="Genomic_DNA"/>
</dbReference>
<reference evidence="2" key="1">
    <citation type="submission" date="2017-11" db="EMBL/GenBank/DDBJ databases">
        <authorList>
            <person name="Blom J."/>
        </authorList>
    </citation>
    <scope>NUCLEOTIDE SEQUENCE [LARGE SCALE GENOMIC DNA]</scope>
</reference>